<dbReference type="EMBL" id="MU267618">
    <property type="protein sequence ID" value="KAH7914160.1"/>
    <property type="molecule type" value="Genomic_DNA"/>
</dbReference>
<proteinExistence type="predicted"/>
<protein>
    <submittedName>
        <fullName evidence="1">Alcohol oxidase</fullName>
    </submittedName>
</protein>
<keyword evidence="2" id="KW-1185">Reference proteome</keyword>
<accession>A0ACB8AL16</accession>
<comment type="caution">
    <text evidence="1">The sequence shown here is derived from an EMBL/GenBank/DDBJ whole genome shotgun (WGS) entry which is preliminary data.</text>
</comment>
<evidence type="ECO:0000313" key="1">
    <source>
        <dbReference type="EMBL" id="KAH7914160.1"/>
    </source>
</evidence>
<dbReference type="Proteomes" id="UP000790377">
    <property type="component" value="Unassembled WGS sequence"/>
</dbReference>
<sequence length="633" mass="69216">MSRPFSSIVLSKQMSSHNTMSPEAFTQIKFDYIIVGGGNAGLPIAARLSENPGVTVGLLEAGLFHGDNPLIDVPRPSELTLGNPTYDWGFSTTAQRHAGNREIYEPRGKMLGGSTGINFLAWDRASKEEYDAWKMLSDPVEGWDWASFMPYLKKAENSHINITTPDFVTSLSLPGKLVPAADPQVALGTEGSVKTSRDSLYTDIVPPYIETWNALGVSTNPTPFEGDASGLYGMRRSVDVETGKRSYATPAYYGPASQRKNFHVLTGAHATRITFNSDRNARGKLIATGVEYIVNDQKFVANAAREVILSAGAVQTPQLLELSGLGDEKRLRELGIQPLIHLPGVGENLQDHAYVPIQYPVNLGIKTFDELRNKTNFGVEQERLYETVKGGWLTTTDTTVVYLPFKDIVAEPATSTLIGKLEDAIGEETLPPLQEAQYKIQLDWLKKGGVPDFESLLFSHGVGKPDPHRNYFILLSGIQHPFSRGSVHITDKNPLKPPALDPNYLSSNFGKYIDCLVAGYRSLKKLADTAPFSEVIDTTAVPPEPFMGDDEVRGYIRQTLLPGYHLLGTAAMAREEMGGVVDHKLVVYGTSNLRIADASIIPIPIAAHLQATVYAIGEKAADLIKGDFRNIDA</sequence>
<organism evidence="1 2">
    <name type="scientific">Hygrophoropsis aurantiaca</name>
    <dbReference type="NCBI Taxonomy" id="72124"/>
    <lineage>
        <taxon>Eukaryota</taxon>
        <taxon>Fungi</taxon>
        <taxon>Dikarya</taxon>
        <taxon>Basidiomycota</taxon>
        <taxon>Agaricomycotina</taxon>
        <taxon>Agaricomycetes</taxon>
        <taxon>Agaricomycetidae</taxon>
        <taxon>Boletales</taxon>
        <taxon>Coniophorineae</taxon>
        <taxon>Hygrophoropsidaceae</taxon>
        <taxon>Hygrophoropsis</taxon>
    </lineage>
</organism>
<name>A0ACB8AL16_9AGAM</name>
<gene>
    <name evidence="1" type="ORF">BJ138DRAFT_1123812</name>
</gene>
<reference evidence="1" key="1">
    <citation type="journal article" date="2021" name="New Phytol.">
        <title>Evolutionary innovations through gain and loss of genes in the ectomycorrhizal Boletales.</title>
        <authorList>
            <person name="Wu G."/>
            <person name="Miyauchi S."/>
            <person name="Morin E."/>
            <person name="Kuo A."/>
            <person name="Drula E."/>
            <person name="Varga T."/>
            <person name="Kohler A."/>
            <person name="Feng B."/>
            <person name="Cao Y."/>
            <person name="Lipzen A."/>
            <person name="Daum C."/>
            <person name="Hundley H."/>
            <person name="Pangilinan J."/>
            <person name="Johnson J."/>
            <person name="Barry K."/>
            <person name="LaButti K."/>
            <person name="Ng V."/>
            <person name="Ahrendt S."/>
            <person name="Min B."/>
            <person name="Choi I.G."/>
            <person name="Park H."/>
            <person name="Plett J.M."/>
            <person name="Magnuson J."/>
            <person name="Spatafora J.W."/>
            <person name="Nagy L.G."/>
            <person name="Henrissat B."/>
            <person name="Grigoriev I.V."/>
            <person name="Yang Z.L."/>
            <person name="Xu J."/>
            <person name="Martin F.M."/>
        </authorList>
    </citation>
    <scope>NUCLEOTIDE SEQUENCE</scope>
    <source>
        <strain evidence="1">ATCC 28755</strain>
    </source>
</reference>
<evidence type="ECO:0000313" key="2">
    <source>
        <dbReference type="Proteomes" id="UP000790377"/>
    </source>
</evidence>